<proteinExistence type="inferred from homology"/>
<evidence type="ECO:0000256" key="4">
    <source>
        <dbReference type="ARBA" id="ARBA00022884"/>
    </source>
</evidence>
<keyword evidence="4" id="KW-0694">RNA-binding</keyword>
<dbReference type="GO" id="GO:0000472">
    <property type="term" value="P:endonucleolytic cleavage to generate mature 5'-end of SSU-rRNA from (SSU-rRNA, 5.8S rRNA, LSU-rRNA)"/>
    <property type="evidence" value="ECO:0007669"/>
    <property type="project" value="TreeGrafter"/>
</dbReference>
<comment type="similarity">
    <text evidence="2">Belongs to the ESF2/ABP1 family.</text>
</comment>
<dbReference type="InterPro" id="IPR034353">
    <property type="entry name" value="ABT1/ESF2_RRM"/>
</dbReference>
<feature type="compositionally biased region" description="Basic residues" evidence="6">
    <location>
        <begin position="1"/>
        <end position="11"/>
    </location>
</feature>
<dbReference type="Gene3D" id="3.30.70.330">
    <property type="match status" value="1"/>
</dbReference>
<dbReference type="GO" id="GO:0005730">
    <property type="term" value="C:nucleolus"/>
    <property type="evidence" value="ECO:0007669"/>
    <property type="project" value="UniProtKB-SubCell"/>
</dbReference>
<reference evidence="7" key="1">
    <citation type="submission" date="2017-01" db="EMBL/GenBank/DDBJ databases">
        <title>A deep insight into the sialotranscriptome of adult male and female Cluex tarsalis mosquitoes.</title>
        <authorList>
            <person name="Ribeiro J.M."/>
            <person name="Moreira F."/>
            <person name="Bernard K.A."/>
            <person name="Calvo E."/>
        </authorList>
    </citation>
    <scope>NUCLEOTIDE SEQUENCE</scope>
    <source>
        <strain evidence="7">Kern County</strain>
        <tissue evidence="7">Salivary glands</tissue>
    </source>
</reference>
<organism evidence="7">
    <name type="scientific">Culex tarsalis</name>
    <name type="common">Encephalitis mosquito</name>
    <dbReference type="NCBI Taxonomy" id="7177"/>
    <lineage>
        <taxon>Eukaryota</taxon>
        <taxon>Metazoa</taxon>
        <taxon>Ecdysozoa</taxon>
        <taxon>Arthropoda</taxon>
        <taxon>Hexapoda</taxon>
        <taxon>Insecta</taxon>
        <taxon>Pterygota</taxon>
        <taxon>Neoptera</taxon>
        <taxon>Endopterygota</taxon>
        <taxon>Diptera</taxon>
        <taxon>Nematocera</taxon>
        <taxon>Culicoidea</taxon>
        <taxon>Culicidae</taxon>
        <taxon>Culicinae</taxon>
        <taxon>Culicini</taxon>
        <taxon>Culex</taxon>
        <taxon>Culex</taxon>
    </lineage>
</organism>
<evidence type="ECO:0000313" key="7">
    <source>
        <dbReference type="EMBL" id="JAV22172.1"/>
    </source>
</evidence>
<feature type="compositionally biased region" description="Acidic residues" evidence="6">
    <location>
        <begin position="22"/>
        <end position="67"/>
    </location>
</feature>
<dbReference type="GO" id="GO:0000447">
    <property type="term" value="P:endonucleolytic cleavage in ITS1 to separate SSU-rRNA from 5.8S rRNA and LSU-rRNA from tricistronic rRNA transcript (SSU-rRNA, 5.8S rRNA, LSU-rRNA)"/>
    <property type="evidence" value="ECO:0007669"/>
    <property type="project" value="TreeGrafter"/>
</dbReference>
<dbReference type="InterPro" id="IPR012677">
    <property type="entry name" value="Nucleotide-bd_a/b_plait_sf"/>
</dbReference>
<evidence type="ECO:0000256" key="6">
    <source>
        <dbReference type="SAM" id="MobiDB-lite"/>
    </source>
</evidence>
<evidence type="ECO:0000256" key="2">
    <source>
        <dbReference type="ARBA" id="ARBA00005819"/>
    </source>
</evidence>
<dbReference type="GO" id="GO:0000480">
    <property type="term" value="P:endonucleolytic cleavage in 5'-ETS of tricistronic rRNA transcript (SSU-rRNA, 5.8S rRNA, LSU-rRNA)"/>
    <property type="evidence" value="ECO:0007669"/>
    <property type="project" value="TreeGrafter"/>
</dbReference>
<dbReference type="GO" id="GO:0034462">
    <property type="term" value="P:small-subunit processome assembly"/>
    <property type="evidence" value="ECO:0007669"/>
    <property type="project" value="TreeGrafter"/>
</dbReference>
<dbReference type="AlphaFoldDB" id="A0A1Q3F3N0"/>
<accession>A0A1Q3F3N0</accession>
<dbReference type="SUPFAM" id="SSF54928">
    <property type="entry name" value="RNA-binding domain, RBD"/>
    <property type="match status" value="1"/>
</dbReference>
<sequence>MTKSTKKRNRKSLNNSSAWEESTVEDPEPEVEPNVEEEEQQSDADSDQQSDSGDNDENEDPSDDDQEQPTPAKRSKVKLVTPLKKKKPGIIYISSIPKHMNVTILRELLEPYGDVGRIYLQPERKDGTVKKRTAKGKRAMIRYTEGWVEFKRKRVAKAVVGHLNTRPISTKKKSVFCDILWSMKYLPRFKWIHLSERLSYERAVFKQKLRTEIAQARKEASFFQDNLDRSEVAKKRAKREQKANKEA</sequence>
<protein>
    <recommendedName>
        <fullName evidence="3">Activator of basal transcription 1</fullName>
    </recommendedName>
</protein>
<dbReference type="PANTHER" id="PTHR12311:SF7">
    <property type="entry name" value="ACTIVATOR OF BASAL TRANSCRIPTION 1"/>
    <property type="match status" value="1"/>
</dbReference>
<dbReference type="PANTHER" id="PTHR12311">
    <property type="entry name" value="ACTIVATOR OF BASAL TRANSCRIPTION 1"/>
    <property type="match status" value="1"/>
</dbReference>
<evidence type="ECO:0000256" key="1">
    <source>
        <dbReference type="ARBA" id="ARBA00004604"/>
    </source>
</evidence>
<evidence type="ECO:0000256" key="3">
    <source>
        <dbReference type="ARBA" id="ARBA00020737"/>
    </source>
</evidence>
<dbReference type="EMBL" id="GFDL01012873">
    <property type="protein sequence ID" value="JAV22172.1"/>
    <property type="molecule type" value="Transcribed_RNA"/>
</dbReference>
<evidence type="ECO:0000256" key="5">
    <source>
        <dbReference type="ARBA" id="ARBA00023242"/>
    </source>
</evidence>
<dbReference type="CDD" id="cd12263">
    <property type="entry name" value="RRM_ABT1_like"/>
    <property type="match status" value="1"/>
</dbReference>
<dbReference type="InterPro" id="IPR035979">
    <property type="entry name" value="RBD_domain_sf"/>
</dbReference>
<comment type="subcellular location">
    <subcellularLocation>
        <location evidence="1">Nucleus</location>
        <location evidence="1">Nucleolus</location>
    </subcellularLocation>
</comment>
<name>A0A1Q3F3N0_CULTA</name>
<feature type="region of interest" description="Disordered" evidence="6">
    <location>
        <begin position="1"/>
        <end position="80"/>
    </location>
</feature>
<keyword evidence="5" id="KW-0539">Nucleus</keyword>
<dbReference type="GO" id="GO:0003723">
    <property type="term" value="F:RNA binding"/>
    <property type="evidence" value="ECO:0007669"/>
    <property type="project" value="UniProtKB-KW"/>
</dbReference>
<dbReference type="InterPro" id="IPR039119">
    <property type="entry name" value="ABT1/Esf2"/>
</dbReference>